<dbReference type="InterPro" id="IPR036322">
    <property type="entry name" value="WD40_repeat_dom_sf"/>
</dbReference>
<dbReference type="InterPro" id="IPR015943">
    <property type="entry name" value="WD40/YVTN_repeat-like_dom_sf"/>
</dbReference>
<reference evidence="7" key="1">
    <citation type="submission" date="2015-08" db="EMBL/GenBank/DDBJ databases">
        <authorList>
            <person name="Babu N.S."/>
            <person name="Beckwith C.J."/>
            <person name="Beseler K.G."/>
            <person name="Brison A."/>
            <person name="Carone J.V."/>
            <person name="Caskin T.P."/>
            <person name="Diamond M."/>
            <person name="Durham M.E."/>
            <person name="Foxe J.M."/>
            <person name="Go M."/>
            <person name="Henderson B.A."/>
            <person name="Jones I.B."/>
            <person name="McGettigan J.A."/>
            <person name="Micheletti S.J."/>
            <person name="Nasrallah M.E."/>
            <person name="Ortiz D."/>
            <person name="Piller C.R."/>
            <person name="Privatt S.R."/>
            <person name="Schneider S.L."/>
            <person name="Sharp S."/>
            <person name="Smith T.C."/>
            <person name="Stanton J.D."/>
            <person name="Ullery H.E."/>
            <person name="Wilson R.J."/>
            <person name="Serrano M.G."/>
            <person name="Buck G."/>
            <person name="Lee V."/>
            <person name="Wang Y."/>
            <person name="Carvalho R."/>
            <person name="Voegtly L."/>
            <person name="Shi R."/>
            <person name="Duckworth R."/>
            <person name="Johnson A."/>
            <person name="Loviza R."/>
            <person name="Walstead R."/>
            <person name="Shah Z."/>
            <person name="Kiflezghi M."/>
            <person name="Wade K."/>
            <person name="Ball S.L."/>
            <person name="Bradley K.W."/>
            <person name="Asai D.J."/>
            <person name="Bowman C.A."/>
            <person name="Russell D.A."/>
            <person name="Pope W.H."/>
            <person name="Jacobs-Sera D."/>
            <person name="Hendrix R.W."/>
            <person name="Hatfull G.F."/>
        </authorList>
    </citation>
    <scope>NUCLEOTIDE SEQUENCE</scope>
</reference>
<feature type="non-terminal residue" evidence="7">
    <location>
        <position position="1"/>
    </location>
</feature>
<evidence type="ECO:0008006" key="8">
    <source>
        <dbReference type="Google" id="ProtNLM"/>
    </source>
</evidence>
<dbReference type="InterPro" id="IPR037867">
    <property type="entry name" value="Swd2/WDR82"/>
</dbReference>
<dbReference type="GO" id="GO:0003682">
    <property type="term" value="F:chromatin binding"/>
    <property type="evidence" value="ECO:0007669"/>
    <property type="project" value="TreeGrafter"/>
</dbReference>
<accession>A0A1D1ZVX9</accession>
<evidence type="ECO:0000256" key="4">
    <source>
        <dbReference type="ARBA" id="ARBA00022737"/>
    </source>
</evidence>
<dbReference type="InterPro" id="IPR001680">
    <property type="entry name" value="WD40_rpt"/>
</dbReference>
<comment type="subcellular location">
    <subcellularLocation>
        <location evidence="1">Nucleus</location>
    </subcellularLocation>
</comment>
<dbReference type="Gene3D" id="2.130.10.10">
    <property type="entry name" value="YVTN repeat-like/Quinoprotein amine dehydrogenase"/>
    <property type="match status" value="2"/>
</dbReference>
<gene>
    <name evidence="7" type="ORF">g.1979</name>
</gene>
<evidence type="ECO:0000256" key="2">
    <source>
        <dbReference type="ARBA" id="ARBA00005616"/>
    </source>
</evidence>
<comment type="similarity">
    <text evidence="2">Belongs to the WD repeat SWD2 family.</text>
</comment>
<keyword evidence="5" id="KW-0539">Nucleus</keyword>
<proteinExistence type="inferred from homology"/>
<organism evidence="7">
    <name type="scientific">Auxenochlorella protothecoides</name>
    <name type="common">Green microalga</name>
    <name type="synonym">Chlorella protothecoides</name>
    <dbReference type="NCBI Taxonomy" id="3075"/>
    <lineage>
        <taxon>Eukaryota</taxon>
        <taxon>Viridiplantae</taxon>
        <taxon>Chlorophyta</taxon>
        <taxon>core chlorophytes</taxon>
        <taxon>Trebouxiophyceae</taxon>
        <taxon>Chlorellales</taxon>
        <taxon>Chlorellaceae</taxon>
        <taxon>Auxenochlorella</taxon>
    </lineage>
</organism>
<dbReference type="AlphaFoldDB" id="A0A1D1ZVX9"/>
<dbReference type="PANTHER" id="PTHR19861:SF0">
    <property type="entry name" value="WD REPEAT-CONTAINING PROTEIN 82"/>
    <property type="match status" value="1"/>
</dbReference>
<keyword evidence="3 6" id="KW-0853">WD repeat</keyword>
<feature type="repeat" description="WD" evidence="6">
    <location>
        <begin position="109"/>
        <end position="150"/>
    </location>
</feature>
<evidence type="ECO:0000313" key="7">
    <source>
        <dbReference type="EMBL" id="JAT71001.1"/>
    </source>
</evidence>
<evidence type="ECO:0000256" key="3">
    <source>
        <dbReference type="ARBA" id="ARBA00022574"/>
    </source>
</evidence>
<evidence type="ECO:0000256" key="5">
    <source>
        <dbReference type="ARBA" id="ARBA00023242"/>
    </source>
</evidence>
<evidence type="ECO:0000256" key="1">
    <source>
        <dbReference type="ARBA" id="ARBA00004123"/>
    </source>
</evidence>
<protein>
    <recommendedName>
        <fullName evidence="8">Anaphase-promoting complex subunit 4 WD40 domain-containing protein</fullName>
    </recommendedName>
</protein>
<dbReference type="GO" id="GO:0048188">
    <property type="term" value="C:Set1C/COMPASS complex"/>
    <property type="evidence" value="ECO:0007669"/>
    <property type="project" value="TreeGrafter"/>
</dbReference>
<dbReference type="GO" id="GO:0016070">
    <property type="term" value="P:RNA metabolic process"/>
    <property type="evidence" value="ECO:0007669"/>
    <property type="project" value="UniProtKB-ARBA"/>
</dbReference>
<dbReference type="SMART" id="SM00320">
    <property type="entry name" value="WD40"/>
    <property type="match status" value="5"/>
</dbReference>
<keyword evidence="4" id="KW-0677">Repeat</keyword>
<evidence type="ECO:0000256" key="6">
    <source>
        <dbReference type="PROSITE-ProRule" id="PRU00221"/>
    </source>
</evidence>
<dbReference type="PROSITE" id="PS50294">
    <property type="entry name" value="WD_REPEATS_REGION"/>
    <property type="match status" value="2"/>
</dbReference>
<dbReference type="PANTHER" id="PTHR19861">
    <property type="entry name" value="WD40 REPEAT PROTEIN SWD2"/>
    <property type="match status" value="1"/>
</dbReference>
<name>A0A1D1ZVX9_AUXPR</name>
<dbReference type="EMBL" id="GDKF01007621">
    <property type="protein sequence ID" value="JAT71001.1"/>
    <property type="molecule type" value="Transcribed_RNA"/>
</dbReference>
<feature type="repeat" description="WD" evidence="6">
    <location>
        <begin position="257"/>
        <end position="283"/>
    </location>
</feature>
<dbReference type="PROSITE" id="PS50082">
    <property type="entry name" value="WD_REPEATS_2"/>
    <property type="match status" value="3"/>
</dbReference>
<dbReference type="Pfam" id="PF00400">
    <property type="entry name" value="WD40"/>
    <property type="match status" value="4"/>
</dbReference>
<sequence>GNGVGMEITPEVLSSFGIGKVFKESTDRINSLDFHRTHDLLVTGGDDDAIRLYDTETGTALQALLSKKYGVKSVCFTHDPSSVIYSSNKGADYALRYHDLHSNRYVRYFRGHGAKVTTLCMSPKSDNFLSAAEDKQVRLWDLRQPHCQAMLQTPGLPTVAYDEQGLVFCVGAESGVVKLYDARNYGQGPFAAFTVADEKNGAAVFAVLRFSLDGKYLLAVVEGRIYVMDAFEGTVERKVHSNIPEGGTALEACLTADGKYVLSGCADRAVRAWSVADGSVVSEWKGHAGVPTCLKWSPRKMLVASACQALALWIPAV</sequence>
<dbReference type="SUPFAM" id="SSF50978">
    <property type="entry name" value="WD40 repeat-like"/>
    <property type="match status" value="1"/>
</dbReference>
<feature type="repeat" description="WD" evidence="6">
    <location>
        <begin position="22"/>
        <end position="63"/>
    </location>
</feature>